<reference evidence="1 2" key="1">
    <citation type="submission" date="2017-03" db="EMBL/GenBank/DDBJ databases">
        <authorList>
            <person name="Afonso C.L."/>
            <person name="Miller P.J."/>
            <person name="Scott M.A."/>
            <person name="Spackman E."/>
            <person name="Goraichik I."/>
            <person name="Dimitrov K.M."/>
            <person name="Suarez D.L."/>
            <person name="Swayne D.E."/>
        </authorList>
    </citation>
    <scope>NUCLEOTIDE SEQUENCE [LARGE SCALE GENOMIC DNA]</scope>
    <source>
        <strain evidence="1 2">CECT 7971</strain>
    </source>
</reference>
<dbReference type="AlphaFoldDB" id="A0A1Y5TN73"/>
<evidence type="ECO:0000313" key="2">
    <source>
        <dbReference type="Proteomes" id="UP000193307"/>
    </source>
</evidence>
<organism evidence="1 2">
    <name type="scientific">Pacificibacter marinus</name>
    <dbReference type="NCBI Taxonomy" id="658057"/>
    <lineage>
        <taxon>Bacteria</taxon>
        <taxon>Pseudomonadati</taxon>
        <taxon>Pseudomonadota</taxon>
        <taxon>Alphaproteobacteria</taxon>
        <taxon>Rhodobacterales</taxon>
        <taxon>Roseobacteraceae</taxon>
        <taxon>Pacificibacter</taxon>
    </lineage>
</organism>
<proteinExistence type="predicted"/>
<accession>A0A1Y5TN73</accession>
<name>A0A1Y5TN73_9RHOB</name>
<dbReference type="EMBL" id="FWFW01000016">
    <property type="protein sequence ID" value="SLN67930.1"/>
    <property type="molecule type" value="Genomic_DNA"/>
</dbReference>
<evidence type="ECO:0008006" key="3">
    <source>
        <dbReference type="Google" id="ProtNLM"/>
    </source>
</evidence>
<gene>
    <name evidence="1" type="ORF">PAM7971_03604</name>
</gene>
<dbReference type="Proteomes" id="UP000193307">
    <property type="component" value="Unassembled WGS sequence"/>
</dbReference>
<keyword evidence="2" id="KW-1185">Reference proteome</keyword>
<sequence length="55" mass="6292">MTEDLKEIGLNVGHRRVGCLMRQNGIAVVRARIREGVTLSWSLSWTVWLAPWLIC</sequence>
<evidence type="ECO:0000313" key="1">
    <source>
        <dbReference type="EMBL" id="SLN67930.1"/>
    </source>
</evidence>
<protein>
    <recommendedName>
        <fullName evidence="3">HTH-like domain-containing protein</fullName>
    </recommendedName>
</protein>